<feature type="transmembrane region" description="Helical" evidence="7">
    <location>
        <begin position="88"/>
        <end position="110"/>
    </location>
</feature>
<reference evidence="10" key="1">
    <citation type="submission" date="2017-11" db="EMBL/GenBank/DDBJ databases">
        <title>The draft genome sequence of Chromatocurvus sp. F02.</title>
        <authorList>
            <person name="Du Z.-J."/>
            <person name="Chang Y.-Q."/>
        </authorList>
    </citation>
    <scope>NUCLEOTIDE SEQUENCE [LARGE SCALE GENOMIC DNA]</scope>
    <source>
        <strain evidence="10">F02</strain>
    </source>
</reference>
<feature type="transmembrane region" description="Helical" evidence="7">
    <location>
        <begin position="55"/>
        <end position="76"/>
    </location>
</feature>
<dbReference type="OrthoDB" id="9808602at2"/>
<dbReference type="InterPro" id="IPR017464">
    <property type="entry name" value="Sugar_tfrase_EpsB_2"/>
</dbReference>
<dbReference type="PANTHER" id="PTHR30576:SF21">
    <property type="entry name" value="UDP-GLUCOSE:UNDECAPRENYL-PHOSPHATE GLUCOSE-1-PHOSPHATE TRANSFERASE"/>
    <property type="match status" value="1"/>
</dbReference>
<evidence type="ECO:0000256" key="6">
    <source>
        <dbReference type="ARBA" id="ARBA00023136"/>
    </source>
</evidence>
<dbReference type="NCBIfam" id="TIGR03025">
    <property type="entry name" value="EPS_sugtrans"/>
    <property type="match status" value="1"/>
</dbReference>
<protein>
    <submittedName>
        <fullName evidence="9">Sugar transferase</fullName>
    </submittedName>
</protein>
<dbReference type="GO" id="GO:0016020">
    <property type="term" value="C:membrane"/>
    <property type="evidence" value="ECO:0007669"/>
    <property type="project" value="UniProtKB-SubCell"/>
</dbReference>
<dbReference type="Pfam" id="PF02397">
    <property type="entry name" value="Bac_transf"/>
    <property type="match status" value="1"/>
</dbReference>
<gene>
    <name evidence="9" type="ORF">CWI75_15050</name>
</gene>
<keyword evidence="6 7" id="KW-0472">Membrane</keyword>
<dbReference type="Pfam" id="PF13727">
    <property type="entry name" value="CoA_binding_3"/>
    <property type="match status" value="1"/>
</dbReference>
<keyword evidence="3 9" id="KW-0808">Transferase</keyword>
<comment type="similarity">
    <text evidence="2">Belongs to the bacterial sugar transferase family.</text>
</comment>
<name>A0A2N5XZN2_9GAMM</name>
<dbReference type="PANTHER" id="PTHR30576">
    <property type="entry name" value="COLANIC BIOSYNTHESIS UDP-GLUCOSE LIPID CARRIER TRANSFERASE"/>
    <property type="match status" value="1"/>
</dbReference>
<dbReference type="AlphaFoldDB" id="A0A2N5XZN2"/>
<feature type="transmembrane region" description="Helical" evidence="7">
    <location>
        <begin position="116"/>
        <end position="138"/>
    </location>
</feature>
<evidence type="ECO:0000256" key="4">
    <source>
        <dbReference type="ARBA" id="ARBA00022692"/>
    </source>
</evidence>
<evidence type="ECO:0000256" key="1">
    <source>
        <dbReference type="ARBA" id="ARBA00004141"/>
    </source>
</evidence>
<dbReference type="NCBIfam" id="TIGR03013">
    <property type="entry name" value="EpsB_2"/>
    <property type="match status" value="1"/>
</dbReference>
<evidence type="ECO:0000259" key="8">
    <source>
        <dbReference type="Pfam" id="PF02397"/>
    </source>
</evidence>
<feature type="transmembrane region" description="Helical" evidence="7">
    <location>
        <begin position="19"/>
        <end position="43"/>
    </location>
</feature>
<accession>A0A2N5XZN2</accession>
<feature type="transmembrane region" description="Helical" evidence="7">
    <location>
        <begin position="283"/>
        <end position="307"/>
    </location>
</feature>
<dbReference type="Proteomes" id="UP000234845">
    <property type="component" value="Unassembled WGS sequence"/>
</dbReference>
<evidence type="ECO:0000313" key="9">
    <source>
        <dbReference type="EMBL" id="PLW81601.1"/>
    </source>
</evidence>
<keyword evidence="10" id="KW-1185">Reference proteome</keyword>
<dbReference type="EMBL" id="PKLZ01000012">
    <property type="protein sequence ID" value="PLW81601.1"/>
    <property type="molecule type" value="Genomic_DNA"/>
</dbReference>
<evidence type="ECO:0000313" key="10">
    <source>
        <dbReference type="Proteomes" id="UP000234845"/>
    </source>
</evidence>
<feature type="domain" description="Bacterial sugar transferase" evidence="8">
    <location>
        <begin position="281"/>
        <end position="466"/>
    </location>
</feature>
<comment type="caution">
    <text evidence="9">The sequence shown here is derived from an EMBL/GenBank/DDBJ whole genome shotgun (WGS) entry which is preliminary data.</text>
</comment>
<evidence type="ECO:0000256" key="5">
    <source>
        <dbReference type="ARBA" id="ARBA00022989"/>
    </source>
</evidence>
<proteinExistence type="inferred from homology"/>
<keyword evidence="5 7" id="KW-1133">Transmembrane helix</keyword>
<evidence type="ECO:0000256" key="7">
    <source>
        <dbReference type="SAM" id="Phobius"/>
    </source>
</evidence>
<dbReference type="InterPro" id="IPR003362">
    <property type="entry name" value="Bact_transf"/>
</dbReference>
<evidence type="ECO:0000256" key="3">
    <source>
        <dbReference type="ARBA" id="ARBA00022679"/>
    </source>
</evidence>
<dbReference type="GO" id="GO:0089702">
    <property type="term" value="F:undecaprenyl-phosphate glucose phosphotransferase activity"/>
    <property type="evidence" value="ECO:0007669"/>
    <property type="project" value="TreeGrafter"/>
</dbReference>
<keyword evidence="4 7" id="KW-0812">Transmembrane</keyword>
<evidence type="ECO:0000256" key="2">
    <source>
        <dbReference type="ARBA" id="ARBA00006464"/>
    </source>
</evidence>
<dbReference type="InterPro" id="IPR017475">
    <property type="entry name" value="EPS_sugar_tfrase"/>
</dbReference>
<organism evidence="9 10">
    <name type="scientific">Kineobactrum sediminis</name>
    <dbReference type="NCBI Taxonomy" id="1905677"/>
    <lineage>
        <taxon>Bacteria</taxon>
        <taxon>Pseudomonadati</taxon>
        <taxon>Pseudomonadota</taxon>
        <taxon>Gammaproteobacteria</taxon>
        <taxon>Cellvibrionales</taxon>
        <taxon>Halieaceae</taxon>
        <taxon>Kineobactrum</taxon>
    </lineage>
</organism>
<sequence length="472" mass="53650">MGNVLGTTRVFNHHVHTAYYWLAILDMVLFIGACYLATWLYFLSAPALLPDYINALPLKAALFGGMTTLAMFSLGMYQPRLREGPNGIILRTAGAVLMMTVGMAVIYFFLPGTQLWRGMFVYAAVIAFTSALITRLVFINTVELEQFKRKVLVLGSGQRAANIAARMRRNSDRRGFRIFGYVRFPEEESAVESPRIFSLDQPLSAYVREHNIQQIIVALDENSTELPAEELIRCRTMGVEVMSIIDFFEQEAGKVLVNEAPAEWFIFADGFKRKDIGSWVKRVFDIAAGFLLLTMTWPLMLLTVLAIKLEDGWKAPVIFRQKRVGLNGRVFEVMKFRSMTVNAESDGKARWATANDARVTRVGHCIRKLRIDELPQIFNVMMGDMALVGPRPERPEFVRELSEQIPFFDKRHCVKPGITGWAQLNYPYGASVQDSMHKLEYDLYYVKNQSLFLDFLVLMQTAEVILFGKGAR</sequence>
<dbReference type="GO" id="GO:0009242">
    <property type="term" value="P:colanic acid biosynthetic process"/>
    <property type="evidence" value="ECO:0007669"/>
    <property type="project" value="TreeGrafter"/>
</dbReference>
<comment type="subcellular location">
    <subcellularLocation>
        <location evidence="1">Membrane</location>
        <topology evidence="1">Multi-pass membrane protein</topology>
    </subcellularLocation>
</comment>
<dbReference type="Gene3D" id="3.40.50.720">
    <property type="entry name" value="NAD(P)-binding Rossmann-like Domain"/>
    <property type="match status" value="1"/>
</dbReference>